<sequence length="230" mass="25334">MNILITGANRGIGLEMVRYSMEQGWRVFACCRNPHNADELFNIAKSSNGQISVHIADMQELSTLQALSYELRNDAIDMLINNAGLYGSDKNKFGSVDVESWLQVFQVNSIAPLKMVEAFSQQLQMGKLKVVACMSSKMGSMADNGYGSSYIYRSSKAALNAVVKSLSIDLKELGIITVALHPGWVKTEMGGPNAEISTRECVEQLFSHLSKLNEQDSGRFIDINGADILW</sequence>
<accession>A0A3B0WG70</accession>
<gene>
    <name evidence="1" type="ORF">MNBD_GAMMA05-1317</name>
</gene>
<proteinExistence type="predicted"/>
<dbReference type="PRINTS" id="PR00080">
    <property type="entry name" value="SDRFAMILY"/>
</dbReference>
<dbReference type="InterPro" id="IPR052184">
    <property type="entry name" value="SDR_enzymes"/>
</dbReference>
<dbReference type="PANTHER" id="PTHR45458">
    <property type="entry name" value="SHORT-CHAIN DEHYDROGENASE/REDUCTASE SDR"/>
    <property type="match status" value="1"/>
</dbReference>
<reference evidence="1" key="1">
    <citation type="submission" date="2018-06" db="EMBL/GenBank/DDBJ databases">
        <authorList>
            <person name="Zhirakovskaya E."/>
        </authorList>
    </citation>
    <scope>NUCLEOTIDE SEQUENCE</scope>
</reference>
<dbReference type="AlphaFoldDB" id="A0A3B0WG70"/>
<organism evidence="1">
    <name type="scientific">hydrothermal vent metagenome</name>
    <dbReference type="NCBI Taxonomy" id="652676"/>
    <lineage>
        <taxon>unclassified sequences</taxon>
        <taxon>metagenomes</taxon>
        <taxon>ecological metagenomes</taxon>
    </lineage>
</organism>
<protein>
    <submittedName>
        <fullName evidence="1">Short-chain dehydrogenase</fullName>
    </submittedName>
</protein>
<dbReference type="InterPro" id="IPR036291">
    <property type="entry name" value="NAD(P)-bd_dom_sf"/>
</dbReference>
<dbReference type="Gene3D" id="3.40.50.720">
    <property type="entry name" value="NAD(P)-binding Rossmann-like Domain"/>
    <property type="match status" value="1"/>
</dbReference>
<dbReference type="InterPro" id="IPR002347">
    <property type="entry name" value="SDR_fam"/>
</dbReference>
<evidence type="ECO:0000313" key="1">
    <source>
        <dbReference type="EMBL" id="VAW50272.1"/>
    </source>
</evidence>
<dbReference type="SUPFAM" id="SSF51735">
    <property type="entry name" value="NAD(P)-binding Rossmann-fold domains"/>
    <property type="match status" value="1"/>
</dbReference>
<dbReference type="GO" id="GO:0016616">
    <property type="term" value="F:oxidoreductase activity, acting on the CH-OH group of donors, NAD or NADP as acceptor"/>
    <property type="evidence" value="ECO:0007669"/>
    <property type="project" value="TreeGrafter"/>
</dbReference>
<dbReference type="PANTHER" id="PTHR45458:SF1">
    <property type="entry name" value="SHORT CHAIN DEHYDROGENASE"/>
    <property type="match status" value="1"/>
</dbReference>
<dbReference type="EMBL" id="UOFE01000002">
    <property type="protein sequence ID" value="VAW50272.1"/>
    <property type="molecule type" value="Genomic_DNA"/>
</dbReference>
<dbReference type="CDD" id="cd05325">
    <property type="entry name" value="carb_red_sniffer_like_SDR_c"/>
    <property type="match status" value="1"/>
</dbReference>
<dbReference type="Pfam" id="PF00106">
    <property type="entry name" value="adh_short"/>
    <property type="match status" value="1"/>
</dbReference>
<dbReference type="PRINTS" id="PR00081">
    <property type="entry name" value="GDHRDH"/>
</dbReference>
<name>A0A3B0WG70_9ZZZZ</name>